<gene>
    <name evidence="3" type="ORF">F0919_16250</name>
</gene>
<name>A0A5M6CB29_9BACT</name>
<keyword evidence="2" id="KW-0560">Oxidoreductase</keyword>
<dbReference type="PANTHER" id="PTHR48107:SF16">
    <property type="entry name" value="NADPH-DEPENDENT ALDEHYDE REDUCTASE 1, CHLOROPLASTIC"/>
    <property type="match status" value="1"/>
</dbReference>
<dbReference type="FunFam" id="3.40.50.720:FF:000084">
    <property type="entry name" value="Short-chain dehydrogenase reductase"/>
    <property type="match status" value="1"/>
</dbReference>
<evidence type="ECO:0000256" key="2">
    <source>
        <dbReference type="ARBA" id="ARBA00023002"/>
    </source>
</evidence>
<evidence type="ECO:0000313" key="4">
    <source>
        <dbReference type="Proteomes" id="UP000323632"/>
    </source>
</evidence>
<reference evidence="3 4" key="1">
    <citation type="submission" date="2019-09" db="EMBL/GenBank/DDBJ databases">
        <title>Genome sequence and assembly of Taibaiella sp.</title>
        <authorList>
            <person name="Chhetri G."/>
        </authorList>
    </citation>
    <scope>NUCLEOTIDE SEQUENCE [LARGE SCALE GENOMIC DNA]</scope>
    <source>
        <strain evidence="3 4">KVB11</strain>
    </source>
</reference>
<dbReference type="RefSeq" id="WP_150033847.1">
    <property type="nucleotide sequence ID" value="NZ_VWSH01000004.1"/>
</dbReference>
<dbReference type="Gene3D" id="3.40.50.720">
    <property type="entry name" value="NAD(P)-binding Rossmann-like Domain"/>
    <property type="match status" value="1"/>
</dbReference>
<evidence type="ECO:0000256" key="1">
    <source>
        <dbReference type="ARBA" id="ARBA00006484"/>
    </source>
</evidence>
<dbReference type="SUPFAM" id="SSF51735">
    <property type="entry name" value="NAD(P)-binding Rossmann-fold domains"/>
    <property type="match status" value="1"/>
</dbReference>
<dbReference type="InterPro" id="IPR002347">
    <property type="entry name" value="SDR_fam"/>
</dbReference>
<comment type="caution">
    <text evidence="3">The sequence shown here is derived from an EMBL/GenBank/DDBJ whole genome shotgun (WGS) entry which is preliminary data.</text>
</comment>
<dbReference type="PRINTS" id="PR00080">
    <property type="entry name" value="SDRFAMILY"/>
</dbReference>
<evidence type="ECO:0000313" key="3">
    <source>
        <dbReference type="EMBL" id="KAA5532344.1"/>
    </source>
</evidence>
<protein>
    <submittedName>
        <fullName evidence="3">SDR family oxidoreductase</fullName>
    </submittedName>
</protein>
<sequence>MKTKHSTIKYPKPPFTNQRKIAVPGTEKEMNPKVNHGEKTYKGNDRLKDKVAIITGADSGIGRAVAIAYAREGADVVVCYGYRIEEEDARETAKWVKQAGRKALLIESDIRSEDNCREIIDAAMKEFGKIDILINNAAYQMAHLSLQEITTEDLKHTFETNVFGMFYLCKAAEKHLKPGSCIINTASVNSYDPNVILLDYAATKGAIQNFTANLAQMYAEQGTGVRVNAIAPGPVWTPLIPSTMPNAKHFGKKYPLKRPAQPAELAPAYVFLACSECSYVSGATIPVTGGKVAF</sequence>
<dbReference type="PRINTS" id="PR00081">
    <property type="entry name" value="GDHRDH"/>
</dbReference>
<dbReference type="EMBL" id="VWSH01000004">
    <property type="protein sequence ID" value="KAA5532344.1"/>
    <property type="molecule type" value="Genomic_DNA"/>
</dbReference>
<comment type="similarity">
    <text evidence="1">Belongs to the short-chain dehydrogenases/reductases (SDR) family.</text>
</comment>
<dbReference type="PANTHER" id="PTHR48107">
    <property type="entry name" value="NADPH-DEPENDENT ALDEHYDE REDUCTASE-LIKE PROTEIN, CHLOROPLASTIC-RELATED"/>
    <property type="match status" value="1"/>
</dbReference>
<dbReference type="Pfam" id="PF13561">
    <property type="entry name" value="adh_short_C2"/>
    <property type="match status" value="1"/>
</dbReference>
<accession>A0A5M6CB29</accession>
<dbReference type="InterPro" id="IPR020904">
    <property type="entry name" value="Sc_DH/Rdtase_CS"/>
</dbReference>
<dbReference type="InterPro" id="IPR036291">
    <property type="entry name" value="NAD(P)-bd_dom_sf"/>
</dbReference>
<dbReference type="AlphaFoldDB" id="A0A5M6CB29"/>
<proteinExistence type="inferred from homology"/>
<keyword evidence="4" id="KW-1185">Reference proteome</keyword>
<dbReference type="GO" id="GO:0016614">
    <property type="term" value="F:oxidoreductase activity, acting on CH-OH group of donors"/>
    <property type="evidence" value="ECO:0007669"/>
    <property type="project" value="UniProtKB-ARBA"/>
</dbReference>
<dbReference type="PROSITE" id="PS00061">
    <property type="entry name" value="ADH_SHORT"/>
    <property type="match status" value="1"/>
</dbReference>
<organism evidence="3 4">
    <name type="scientific">Taibaiella lutea</name>
    <dbReference type="NCBI Taxonomy" id="2608001"/>
    <lineage>
        <taxon>Bacteria</taxon>
        <taxon>Pseudomonadati</taxon>
        <taxon>Bacteroidota</taxon>
        <taxon>Chitinophagia</taxon>
        <taxon>Chitinophagales</taxon>
        <taxon>Chitinophagaceae</taxon>
        <taxon>Taibaiella</taxon>
    </lineage>
</organism>
<dbReference type="Proteomes" id="UP000323632">
    <property type="component" value="Unassembled WGS sequence"/>
</dbReference>